<dbReference type="InParanoid" id="Q0EZM1"/>
<protein>
    <submittedName>
        <fullName evidence="1">Uncharacterized protein</fullName>
    </submittedName>
</protein>
<dbReference type="HOGENOM" id="CLU_1842721_0_0_0"/>
<proteinExistence type="predicted"/>
<gene>
    <name evidence="1" type="ORF">SPV1_13904</name>
</gene>
<dbReference type="Proteomes" id="UP000005297">
    <property type="component" value="Unassembled WGS sequence"/>
</dbReference>
<keyword evidence="2" id="KW-1185">Reference proteome</keyword>
<evidence type="ECO:0000313" key="2">
    <source>
        <dbReference type="Proteomes" id="UP000005297"/>
    </source>
</evidence>
<comment type="caution">
    <text evidence="1">The sequence shown here is derived from an EMBL/GenBank/DDBJ whole genome shotgun (WGS) entry which is preliminary data.</text>
</comment>
<dbReference type="RefSeq" id="WP_009850293.1">
    <property type="nucleotide sequence ID" value="NZ_DS022294.1"/>
</dbReference>
<dbReference type="AlphaFoldDB" id="Q0EZM1"/>
<reference evidence="1 2" key="1">
    <citation type="submission" date="2006-09" db="EMBL/GenBank/DDBJ databases">
        <authorList>
            <person name="Emerson D."/>
            <person name="Ferriera S."/>
            <person name="Johnson J."/>
            <person name="Kravitz S."/>
            <person name="Halpern A."/>
            <person name="Remington K."/>
            <person name="Beeson K."/>
            <person name="Tran B."/>
            <person name="Rogers Y.-H."/>
            <person name="Friedman R."/>
            <person name="Venter J.C."/>
        </authorList>
    </citation>
    <scope>NUCLEOTIDE SEQUENCE [LARGE SCALE GENOMIC DNA]</scope>
    <source>
        <strain evidence="1 2">PV-1</strain>
    </source>
</reference>
<sequence length="139" mass="16019">MDAKINRSHIGKEILTTIAASNIETRVYDGRFVEGPHAQEYGAVLHEHTDIYRLYYSFHGVGVDIIAHNIHLVLTTSDYGTPLHEYMWLFIGQSAVGRIFSEEVIPEYARIMISQRMLHEHHHLAHAFLHQIDKIICDD</sequence>
<name>Q0EZM1_9PROT</name>
<evidence type="ECO:0000313" key="1">
    <source>
        <dbReference type="EMBL" id="EAU54683.1"/>
    </source>
</evidence>
<dbReference type="EMBL" id="AATS01000006">
    <property type="protein sequence ID" value="EAU54683.1"/>
    <property type="molecule type" value="Genomic_DNA"/>
</dbReference>
<organism evidence="1 2">
    <name type="scientific">Mariprofundus ferrooxydans PV-1</name>
    <dbReference type="NCBI Taxonomy" id="314345"/>
    <lineage>
        <taxon>Bacteria</taxon>
        <taxon>Pseudomonadati</taxon>
        <taxon>Pseudomonadota</taxon>
        <taxon>Candidatius Mariprofundia</taxon>
        <taxon>Mariprofundales</taxon>
        <taxon>Mariprofundaceae</taxon>
        <taxon>Mariprofundus</taxon>
    </lineage>
</organism>
<accession>Q0EZM1</accession>